<feature type="compositionally biased region" description="Basic and acidic residues" evidence="1">
    <location>
        <begin position="541"/>
        <end position="551"/>
    </location>
</feature>
<feature type="region of interest" description="Disordered" evidence="1">
    <location>
        <begin position="517"/>
        <end position="640"/>
    </location>
</feature>
<dbReference type="AlphaFoldDB" id="A0A8S1EN65"/>
<proteinExistence type="predicted"/>
<feature type="compositionally biased region" description="Low complexity" evidence="1">
    <location>
        <begin position="597"/>
        <end position="606"/>
    </location>
</feature>
<dbReference type="Proteomes" id="UP000494206">
    <property type="component" value="Unassembled WGS sequence"/>
</dbReference>
<protein>
    <recommendedName>
        <fullName evidence="4">CUE domain-containing protein</fullName>
    </recommendedName>
</protein>
<feature type="compositionally biased region" description="Basic and acidic residues" evidence="1">
    <location>
        <begin position="628"/>
        <end position="640"/>
    </location>
</feature>
<evidence type="ECO:0000313" key="2">
    <source>
        <dbReference type="EMBL" id="CAB3403607.1"/>
    </source>
</evidence>
<reference evidence="2 3" key="1">
    <citation type="submission" date="2020-04" db="EMBL/GenBank/DDBJ databases">
        <authorList>
            <person name="Laetsch R D."/>
            <person name="Stevens L."/>
            <person name="Kumar S."/>
            <person name="Blaxter L. M."/>
        </authorList>
    </citation>
    <scope>NUCLEOTIDE SEQUENCE [LARGE SCALE GENOMIC DNA]</scope>
</reference>
<feature type="compositionally biased region" description="Acidic residues" evidence="1">
    <location>
        <begin position="552"/>
        <end position="561"/>
    </location>
</feature>
<keyword evidence="3" id="KW-1185">Reference proteome</keyword>
<comment type="caution">
    <text evidence="2">The sequence shown here is derived from an EMBL/GenBank/DDBJ whole genome shotgun (WGS) entry which is preliminary data.</text>
</comment>
<sequence length="640" mass="73085">MKLLDISGLVTEVEIGVWQANCDTVTSQIRMREEYSVDRILEGDEFCEMLESVAERIIRKSDIFRSSAVSAHCEDSLKNLIAAFKNILEKIMEAKIDTTINVGPMFWFNSITSFIDFDENFAQQLLKYAISQGLLENIFILDYFKEKEMELEEMIEMCKDFKDIFNNSNSDEEKRDAAGDIVEFLICVGSIFSDIELIAKFFKKHSIKMNLNFIQRCPTLFMKILEHFEYVTLFEISYSLNGFPLRKVFQARSFAVQSLCRCFSEHSTKLEDLPKLFISHCLDLKCGVESKLPSKLIEESRRVGQDHTIGRLKDCGYFKMLGNPKNEMVSLQIKGICEIFPQYSKEMVHLVLRHYSYNFDEALASLFSIDKLPLELTRLKDLDLAKYADDDALATLPVLDFTAADEIEKAYIEEKKADVEKRQQLAQSSSKVSLFSLAIGSTASSQPPKEAVDEKTEIRKKADEYKKKVMATLEAMRTKSVETEEIKLVPMDTSKKFSALNSLKLTEADKVAIRPSYDKYKYETPNDDGMYDDEYDDENEIREFNVERLNEEIETSDDDDVTGGSKDEVPQHQPQASAPTRGRGGGGGYRGRGRGRGAPPAEGAPRNNSSYTGGRERQQKERHKSDHKQRGADRKQRGHF</sequence>
<evidence type="ECO:0000313" key="3">
    <source>
        <dbReference type="Proteomes" id="UP000494206"/>
    </source>
</evidence>
<feature type="compositionally biased region" description="Acidic residues" evidence="1">
    <location>
        <begin position="525"/>
        <end position="540"/>
    </location>
</feature>
<dbReference type="OrthoDB" id="5824609at2759"/>
<organism evidence="2 3">
    <name type="scientific">Caenorhabditis bovis</name>
    <dbReference type="NCBI Taxonomy" id="2654633"/>
    <lineage>
        <taxon>Eukaryota</taxon>
        <taxon>Metazoa</taxon>
        <taxon>Ecdysozoa</taxon>
        <taxon>Nematoda</taxon>
        <taxon>Chromadorea</taxon>
        <taxon>Rhabditida</taxon>
        <taxon>Rhabditina</taxon>
        <taxon>Rhabditomorpha</taxon>
        <taxon>Rhabditoidea</taxon>
        <taxon>Rhabditidae</taxon>
        <taxon>Peloderinae</taxon>
        <taxon>Caenorhabditis</taxon>
    </lineage>
</organism>
<evidence type="ECO:0000256" key="1">
    <source>
        <dbReference type="SAM" id="MobiDB-lite"/>
    </source>
</evidence>
<name>A0A8S1EN65_9PELO</name>
<evidence type="ECO:0008006" key="4">
    <source>
        <dbReference type="Google" id="ProtNLM"/>
    </source>
</evidence>
<dbReference type="EMBL" id="CADEPM010000003">
    <property type="protein sequence ID" value="CAB3403607.1"/>
    <property type="molecule type" value="Genomic_DNA"/>
</dbReference>
<gene>
    <name evidence="2" type="ORF">CBOVIS_LOCUS6058</name>
</gene>
<accession>A0A8S1EN65</accession>